<dbReference type="SUPFAM" id="SSF51064">
    <property type="entry name" value="Head domain of nucleotide exchange factor GrpE"/>
    <property type="match status" value="1"/>
</dbReference>
<keyword evidence="4" id="KW-0963">Cytoplasm</keyword>
<dbReference type="PANTHER" id="PTHR21237">
    <property type="entry name" value="GRPE PROTEIN"/>
    <property type="match status" value="1"/>
</dbReference>
<dbReference type="Pfam" id="PF01025">
    <property type="entry name" value="GrpE"/>
    <property type="match status" value="1"/>
</dbReference>
<evidence type="ECO:0000313" key="8">
    <source>
        <dbReference type="EMBL" id="GGB92593.1"/>
    </source>
</evidence>
<comment type="caution">
    <text evidence="8">The sequence shown here is derived from an EMBL/GenBank/DDBJ whole genome shotgun (WGS) entry which is preliminary data.</text>
</comment>
<organism evidence="8 9">
    <name type="scientific">Marivita lacus</name>
    <dbReference type="NCBI Taxonomy" id="1323742"/>
    <lineage>
        <taxon>Bacteria</taxon>
        <taxon>Pseudomonadati</taxon>
        <taxon>Pseudomonadota</taxon>
        <taxon>Alphaproteobacteria</taxon>
        <taxon>Rhodobacterales</taxon>
        <taxon>Roseobacteraceae</taxon>
        <taxon>Marivita</taxon>
    </lineage>
</organism>
<comment type="subunit">
    <text evidence="4">Homodimer.</text>
</comment>
<dbReference type="CDD" id="cd00446">
    <property type="entry name" value="GrpE"/>
    <property type="match status" value="1"/>
</dbReference>
<evidence type="ECO:0000256" key="5">
    <source>
        <dbReference type="RuleBase" id="RU000639"/>
    </source>
</evidence>
<dbReference type="InterPro" id="IPR009012">
    <property type="entry name" value="GrpE_head"/>
</dbReference>
<gene>
    <name evidence="4 8" type="primary">grpE</name>
    <name evidence="8" type="ORF">GCM10011363_06500</name>
</gene>
<dbReference type="RefSeq" id="WP_188480508.1">
    <property type="nucleotide sequence ID" value="NZ_BMFC01000001.1"/>
</dbReference>
<dbReference type="PROSITE" id="PS01071">
    <property type="entry name" value="GRPE"/>
    <property type="match status" value="1"/>
</dbReference>
<feature type="compositionally biased region" description="Acidic residues" evidence="7">
    <location>
        <begin position="15"/>
        <end position="36"/>
    </location>
</feature>
<dbReference type="Proteomes" id="UP000645462">
    <property type="component" value="Unassembled WGS sequence"/>
</dbReference>
<sequence>MAETDHTKDFLDSLAEAEAEENEALEEEIDSEEAEMDALRAERDDLRDKFMRALAEAENARKRSDKDRREAQQYGGSRLARDLLPVYDNLQRALDSITEDQREASKAFIEGVELTMRELLNVFNKHGLTAIRPEVGDKFDPQHHEAMFEAPVPGTTAGEIIQVSTEGFMLYDRLLRPAQVGVSSMPKSSN</sequence>
<feature type="compositionally biased region" description="Basic and acidic residues" evidence="7">
    <location>
        <begin position="1"/>
        <end position="11"/>
    </location>
</feature>
<reference evidence="9" key="1">
    <citation type="journal article" date="2019" name="Int. J. Syst. Evol. Microbiol.">
        <title>The Global Catalogue of Microorganisms (GCM) 10K type strain sequencing project: providing services to taxonomists for standard genome sequencing and annotation.</title>
        <authorList>
            <consortium name="The Broad Institute Genomics Platform"/>
            <consortium name="The Broad Institute Genome Sequencing Center for Infectious Disease"/>
            <person name="Wu L."/>
            <person name="Ma J."/>
        </authorList>
    </citation>
    <scope>NUCLEOTIDE SEQUENCE [LARGE SCALE GENOMIC DNA]</scope>
    <source>
        <strain evidence="9">CGMCC 1.12478</strain>
    </source>
</reference>
<dbReference type="InterPro" id="IPR013805">
    <property type="entry name" value="GrpE_CC"/>
</dbReference>
<keyword evidence="3 4" id="KW-0143">Chaperone</keyword>
<dbReference type="EMBL" id="BMFC01000001">
    <property type="protein sequence ID" value="GGB92593.1"/>
    <property type="molecule type" value="Genomic_DNA"/>
</dbReference>
<name>A0ABQ1KDF4_9RHOB</name>
<evidence type="ECO:0000256" key="1">
    <source>
        <dbReference type="ARBA" id="ARBA00009054"/>
    </source>
</evidence>
<evidence type="ECO:0000256" key="7">
    <source>
        <dbReference type="SAM" id="MobiDB-lite"/>
    </source>
</evidence>
<evidence type="ECO:0000256" key="4">
    <source>
        <dbReference type="HAMAP-Rule" id="MF_01151"/>
    </source>
</evidence>
<dbReference type="Gene3D" id="2.30.22.10">
    <property type="entry name" value="Head domain of nucleotide exchange factor GrpE"/>
    <property type="match status" value="1"/>
</dbReference>
<evidence type="ECO:0000256" key="3">
    <source>
        <dbReference type="ARBA" id="ARBA00023186"/>
    </source>
</evidence>
<dbReference type="PANTHER" id="PTHR21237:SF23">
    <property type="entry name" value="GRPE PROTEIN HOMOLOG, MITOCHONDRIAL"/>
    <property type="match status" value="1"/>
</dbReference>
<keyword evidence="9" id="KW-1185">Reference proteome</keyword>
<dbReference type="Gene3D" id="3.90.20.20">
    <property type="match status" value="1"/>
</dbReference>
<comment type="subcellular location">
    <subcellularLocation>
        <location evidence="4">Cytoplasm</location>
    </subcellularLocation>
</comment>
<dbReference type="HAMAP" id="MF_01151">
    <property type="entry name" value="GrpE"/>
    <property type="match status" value="1"/>
</dbReference>
<accession>A0ABQ1KDF4</accession>
<protein>
    <recommendedName>
        <fullName evidence="4 5">Protein GrpE</fullName>
    </recommendedName>
    <alternativeName>
        <fullName evidence="4">HSP-70 cofactor</fullName>
    </alternativeName>
</protein>
<comment type="similarity">
    <text evidence="1 4 6">Belongs to the GrpE family.</text>
</comment>
<dbReference type="SUPFAM" id="SSF58014">
    <property type="entry name" value="Coiled-coil domain of nucleotide exchange factor GrpE"/>
    <property type="match status" value="1"/>
</dbReference>
<dbReference type="InterPro" id="IPR000740">
    <property type="entry name" value="GrpE"/>
</dbReference>
<keyword evidence="2 4" id="KW-0346">Stress response</keyword>
<proteinExistence type="inferred from homology"/>
<dbReference type="PRINTS" id="PR00773">
    <property type="entry name" value="GRPEPROTEIN"/>
</dbReference>
<evidence type="ECO:0000256" key="2">
    <source>
        <dbReference type="ARBA" id="ARBA00023016"/>
    </source>
</evidence>
<evidence type="ECO:0000313" key="9">
    <source>
        <dbReference type="Proteomes" id="UP000645462"/>
    </source>
</evidence>
<feature type="region of interest" description="Disordered" evidence="7">
    <location>
        <begin position="1"/>
        <end position="42"/>
    </location>
</feature>
<evidence type="ECO:0000256" key="6">
    <source>
        <dbReference type="RuleBase" id="RU004478"/>
    </source>
</evidence>
<comment type="function">
    <text evidence="4 5">Participates actively in the response to hyperosmotic and heat shock by preventing the aggregation of stress-denatured proteins, in association with DnaK and GrpE. It is the nucleotide exchange factor for DnaK and may function as a thermosensor. Unfolded proteins bind initially to DnaJ; upon interaction with the DnaJ-bound protein, DnaK hydrolyzes its bound ATP, resulting in the formation of a stable complex. GrpE releases ADP from DnaK; ATP binding to DnaK triggers the release of the substrate protein, thus completing the reaction cycle. Several rounds of ATP-dependent interactions between DnaJ, DnaK and GrpE are required for fully efficient folding.</text>
</comment>